<accession>A0A7I8E085</accession>
<dbReference type="GeneID" id="70579599"/>
<evidence type="ECO:0000259" key="4">
    <source>
        <dbReference type="Pfam" id="PF10145"/>
    </source>
</evidence>
<sequence length="866" mass="91510">MADDLKRVGLVFKADGTADFTKSLKTINALTRENYSAFSLAKSQWDKSTSSLTKLKDTQSYLTKQTETYSSRVYALKSQLEELENAENKDEKAIANKKQQLNNAESSLNKYKKQLYEVNAALESGQAQIEEYAKKVEAFENKTKEIGNGLTKNVTAPIAGLEVAAVKVGSDFSAGMSEVSAVSGATGKDLEALKDKAKEMGTSTKFSASEAAEAMNYMAMAGWNTQQMIDGLPGILNLAAASGESLANTSDIVTDALTAFGLKAEDSSHFADVLAKTSSSANTNVSLMGETFKYVAPLAGTLGFSVEDTALAVGLMANAGIKGSQAGTALKTAIANLASPTDSMKEQMKKLGISITDTNGSVKPLITILEELRTKFGKLSSAQQSAAASTIFGKESMSGMLAIINASDSDFNSLYENIKNADGAAKDMADTMQDNLQGDLTTLSSALEGVGIKVSEVLEPALRDIVEAITDLFSWLNGLDDEITNIIVIIGTVVAAIGPLLVVIGTLAGPISTAISLFGKFKLALFGTTESAGAIGTVVSALSGPVLAIIALVVATVAALVNLWNTNEGFRNAVVDIVTQVMSILQNLAVVVQPIFDTLKIALLAIWQEALVPLWENFQIVIANIVTLISWLFDGISPIINAIVSLIEIIVIPLIQGLLTVIVGFVTSSAGLLGSFLSSVSGIIDAVIQAIRGLIYFITGIFTGDWRKAWEGVIDIFGAIFNTIRNVCRAPINAVIGCLNGAISGINKMIDGLNTLHFDIPDWVPALGGKSFGLSLSHLGKIPALATGGNLLKGSAIVGERGAELLTQMGTQTRVTPLTNSGGSNKQELIDYQRLADVFVNALVRAGLSIKLDRRELGKLIRSEVY</sequence>
<dbReference type="EMBL" id="AP024085">
    <property type="protein sequence ID" value="BCL57453.1"/>
    <property type="molecule type" value="Genomic_DNA"/>
</dbReference>
<dbReference type="PANTHER" id="PTHR37813">
    <property type="entry name" value="FELS-2 PROPHAGE PROTEIN"/>
    <property type="match status" value="1"/>
</dbReference>
<feature type="domain" description="Phage tail tape measure protein" evidence="4">
    <location>
        <begin position="195"/>
        <end position="393"/>
    </location>
</feature>
<keyword evidence="1" id="KW-1188">Viral release from host cell</keyword>
<dbReference type="RefSeq" id="WP_200765251.1">
    <property type="nucleotide sequence ID" value="NZ_AP024085.1"/>
</dbReference>
<feature type="transmembrane region" description="Helical" evidence="3">
    <location>
        <begin position="584"/>
        <end position="607"/>
    </location>
</feature>
<dbReference type="NCBIfam" id="TIGR01760">
    <property type="entry name" value="tape_meas_TP901"/>
    <property type="match status" value="1"/>
</dbReference>
<dbReference type="AlphaFoldDB" id="A0A7I8E085"/>
<proteinExistence type="predicted"/>
<dbReference type="Pfam" id="PF10145">
    <property type="entry name" value="PhageMin_Tail"/>
    <property type="match status" value="1"/>
</dbReference>
<evidence type="ECO:0000256" key="3">
    <source>
        <dbReference type="SAM" id="Phobius"/>
    </source>
</evidence>
<feature type="transmembrane region" description="Helical" evidence="3">
    <location>
        <begin position="531"/>
        <end position="564"/>
    </location>
</feature>
<feature type="transmembrane region" description="Helical" evidence="3">
    <location>
        <begin position="486"/>
        <end position="519"/>
    </location>
</feature>
<keyword evidence="3" id="KW-0472">Membrane</keyword>
<dbReference type="InterPro" id="IPR010090">
    <property type="entry name" value="Phage_tape_meas"/>
</dbReference>
<evidence type="ECO:0000256" key="1">
    <source>
        <dbReference type="ARBA" id="ARBA00022612"/>
    </source>
</evidence>
<protein>
    <recommendedName>
        <fullName evidence="4">Phage tail tape measure protein domain-containing protein</fullName>
    </recommendedName>
</protein>
<dbReference type="SUPFAM" id="SSF57997">
    <property type="entry name" value="Tropomyosin"/>
    <property type="match status" value="1"/>
</dbReference>
<evidence type="ECO:0000313" key="5">
    <source>
        <dbReference type="EMBL" id="BCL57453.1"/>
    </source>
</evidence>
<feature type="transmembrane region" description="Helical" evidence="3">
    <location>
        <begin position="639"/>
        <end position="666"/>
    </location>
</feature>
<feature type="coiled-coil region" evidence="2">
    <location>
        <begin position="76"/>
        <end position="142"/>
    </location>
</feature>
<reference evidence="6" key="1">
    <citation type="submission" date="2020-09" db="EMBL/GenBank/DDBJ databases">
        <title>Complete genome sequencing of Faecalibacillus intestinalis strain 14EGH31.</title>
        <authorList>
            <person name="Sakamoto M."/>
            <person name="Murakami T."/>
            <person name="Mori H."/>
        </authorList>
    </citation>
    <scope>NUCLEOTIDE SEQUENCE [LARGE SCALE GENOMIC DNA]</scope>
    <source>
        <strain evidence="6">14EGH31</strain>
    </source>
</reference>
<dbReference type="Gene3D" id="1.10.287.1490">
    <property type="match status" value="1"/>
</dbReference>
<organism evidence="5 6">
    <name type="scientific">Faecalibacillus intestinalis</name>
    <dbReference type="NCBI Taxonomy" id="1982626"/>
    <lineage>
        <taxon>Bacteria</taxon>
        <taxon>Bacillati</taxon>
        <taxon>Bacillota</taxon>
        <taxon>Erysipelotrichia</taxon>
        <taxon>Erysipelotrichales</taxon>
        <taxon>Coprobacillaceae</taxon>
        <taxon>Faecalibacillus</taxon>
    </lineage>
</organism>
<evidence type="ECO:0000313" key="6">
    <source>
        <dbReference type="Proteomes" id="UP000593842"/>
    </source>
</evidence>
<dbReference type="PANTHER" id="PTHR37813:SF1">
    <property type="entry name" value="FELS-2 PROPHAGE PROTEIN"/>
    <property type="match status" value="1"/>
</dbReference>
<dbReference type="KEGG" id="fit:Fi14EGH31_11650"/>
<keyword evidence="3" id="KW-1133">Transmembrane helix</keyword>
<evidence type="ECO:0000256" key="2">
    <source>
        <dbReference type="SAM" id="Coils"/>
    </source>
</evidence>
<feature type="transmembrane region" description="Helical" evidence="3">
    <location>
        <begin position="614"/>
        <end position="633"/>
    </location>
</feature>
<dbReference type="Proteomes" id="UP000593842">
    <property type="component" value="Chromosome"/>
</dbReference>
<keyword evidence="3" id="KW-0812">Transmembrane</keyword>
<gene>
    <name evidence="5" type="ORF">Fi14EGH31_11650</name>
</gene>
<keyword evidence="2" id="KW-0175">Coiled coil</keyword>
<name>A0A7I8E085_9FIRM</name>